<feature type="region of interest" description="Disordered" evidence="1">
    <location>
        <begin position="36"/>
        <end position="65"/>
    </location>
</feature>
<comment type="caution">
    <text evidence="2">The sequence shown here is derived from an EMBL/GenBank/DDBJ whole genome shotgun (WGS) entry which is preliminary data.</text>
</comment>
<evidence type="ECO:0000313" key="3">
    <source>
        <dbReference type="Proteomes" id="UP000697127"/>
    </source>
</evidence>
<name>A0A9P6WNA2_9ASCO</name>
<reference evidence="2" key="1">
    <citation type="submission" date="2020-11" db="EMBL/GenBank/DDBJ databases">
        <title>Kefir isolates.</title>
        <authorList>
            <person name="Marcisauskas S."/>
            <person name="Kim Y."/>
            <person name="Blasche S."/>
        </authorList>
    </citation>
    <scope>NUCLEOTIDE SEQUENCE</scope>
    <source>
        <strain evidence="2">Olga-1</strain>
    </source>
</reference>
<dbReference type="Proteomes" id="UP000697127">
    <property type="component" value="Unassembled WGS sequence"/>
</dbReference>
<dbReference type="EMBL" id="PUHW01000038">
    <property type="protein sequence ID" value="KAG0690270.1"/>
    <property type="molecule type" value="Genomic_DNA"/>
</dbReference>
<gene>
    <name evidence="2" type="primary">WC2_13</name>
    <name evidence="2" type="ORF">C6P40_003384</name>
</gene>
<sequence length="477" mass="54851">MLTDISNDLRVHNNASHVRNQNSHNVLRPLKIVKRKANTENSINNNNTNNSNKKSNNNSKQKQNKNSQNIIINHNKMLDAPNYKFPKIYQKKTDMIFPFYECSIKTDNKFLKNNEPQLDFTNDICMSKNPIKKYAYPIIVNYNTTLNKESNNNHNNHNNNNKSNKSNIFFGFNNNNNGSNVAQDPIMETFIHMKSENMLRFGDSILTIDSNGFVTSEYSPVEEELIIKKRMSDFDIDDDINNDEEDIYKSDEGEISRLDDSDLDITDNEDSDIENQLTFNDDDNNNDNDFLMDSSIVSQCIPSYGLDNLHDGFLTNYKHQTNNNNNKQLNLSPLKRAMMNNNIVTSPQKQENNLFRALKNKSSPIKSLKNQRSGINLTPISKSIKKIKHTNYSKWDNSMTISAKAIMKMVDDSLVSSDTEVFNHSLSFMKSFNKCNNINSSINNSKEDFNINANDLMDALNDESETPLILRMKELKL</sequence>
<keyword evidence="2" id="KW-0675">Receptor</keyword>
<proteinExistence type="predicted"/>
<protein>
    <submittedName>
        <fullName evidence="2">Blue light receptor</fullName>
    </submittedName>
</protein>
<feature type="compositionally biased region" description="Low complexity" evidence="1">
    <location>
        <begin position="41"/>
        <end position="65"/>
    </location>
</feature>
<evidence type="ECO:0000313" key="2">
    <source>
        <dbReference type="EMBL" id="KAG0690270.1"/>
    </source>
</evidence>
<keyword evidence="3" id="KW-1185">Reference proteome</keyword>
<evidence type="ECO:0000256" key="1">
    <source>
        <dbReference type="SAM" id="MobiDB-lite"/>
    </source>
</evidence>
<dbReference type="PANTHER" id="PTHR36911">
    <property type="entry name" value="LIM ZINC-BINDING DOMAIN-CONTAINING PROTEIN-RELATED"/>
    <property type="match status" value="1"/>
</dbReference>
<accession>A0A9P6WNA2</accession>
<dbReference type="AlphaFoldDB" id="A0A9P6WNA2"/>
<organism evidence="2 3">
    <name type="scientific">Pichia californica</name>
    <dbReference type="NCBI Taxonomy" id="460514"/>
    <lineage>
        <taxon>Eukaryota</taxon>
        <taxon>Fungi</taxon>
        <taxon>Dikarya</taxon>
        <taxon>Ascomycota</taxon>
        <taxon>Saccharomycotina</taxon>
        <taxon>Pichiomycetes</taxon>
        <taxon>Pichiales</taxon>
        <taxon>Pichiaceae</taxon>
        <taxon>Pichia</taxon>
    </lineage>
</organism>